<evidence type="ECO:0000256" key="9">
    <source>
        <dbReference type="ARBA" id="ARBA00022622"/>
    </source>
</evidence>
<dbReference type="InterPro" id="IPR014782">
    <property type="entry name" value="Peptidase_M1_dom"/>
</dbReference>
<evidence type="ECO:0000256" key="26">
    <source>
        <dbReference type="SAM" id="MobiDB-lite"/>
    </source>
</evidence>
<evidence type="ECO:0000256" key="19">
    <source>
        <dbReference type="ARBA" id="ARBA00023136"/>
    </source>
</evidence>
<keyword evidence="18" id="KW-0482">Metalloprotease</keyword>
<dbReference type="EMBL" id="HBUE01095730">
    <property type="protein sequence ID" value="CAG6483275.1"/>
    <property type="molecule type" value="Transcribed_RNA"/>
</dbReference>
<dbReference type="InterPro" id="IPR042097">
    <property type="entry name" value="Aminopeptidase_N-like_N_sf"/>
</dbReference>
<proteinExistence type="inferred from homology"/>
<evidence type="ECO:0000256" key="11">
    <source>
        <dbReference type="ARBA" id="ARBA00022692"/>
    </source>
</evidence>
<dbReference type="InterPro" id="IPR001930">
    <property type="entry name" value="Peptidase_M1"/>
</dbReference>
<keyword evidence="19 27" id="KW-0472">Membrane</keyword>
<keyword evidence="20" id="KW-1015">Disulfide bond</keyword>
<dbReference type="GO" id="GO:0098552">
    <property type="term" value="C:side of membrane"/>
    <property type="evidence" value="ECO:0007669"/>
    <property type="project" value="UniProtKB-KW"/>
</dbReference>
<evidence type="ECO:0000256" key="27">
    <source>
        <dbReference type="SAM" id="Phobius"/>
    </source>
</evidence>
<evidence type="ECO:0000256" key="25">
    <source>
        <dbReference type="PIRSR" id="PIRSR634016-4"/>
    </source>
</evidence>
<evidence type="ECO:0000256" key="24">
    <source>
        <dbReference type="PIRSR" id="PIRSR634016-3"/>
    </source>
</evidence>
<evidence type="ECO:0000256" key="2">
    <source>
        <dbReference type="ARBA" id="ARBA00004401"/>
    </source>
</evidence>
<keyword evidence="12 24" id="KW-0479">Metal-binding</keyword>
<dbReference type="GO" id="GO:0042277">
    <property type="term" value="F:peptide binding"/>
    <property type="evidence" value="ECO:0007669"/>
    <property type="project" value="TreeGrafter"/>
</dbReference>
<dbReference type="GO" id="GO:0043171">
    <property type="term" value="P:peptide catabolic process"/>
    <property type="evidence" value="ECO:0007669"/>
    <property type="project" value="TreeGrafter"/>
</dbReference>
<dbReference type="SUPFAM" id="SSF63737">
    <property type="entry name" value="Leukotriene A4 hydrolase N-terminal domain"/>
    <property type="match status" value="1"/>
</dbReference>
<organism evidence="31">
    <name type="scientific">Culex pipiens</name>
    <name type="common">House mosquito</name>
    <dbReference type="NCBI Taxonomy" id="7175"/>
    <lineage>
        <taxon>Eukaryota</taxon>
        <taxon>Metazoa</taxon>
        <taxon>Ecdysozoa</taxon>
        <taxon>Arthropoda</taxon>
        <taxon>Hexapoda</taxon>
        <taxon>Insecta</taxon>
        <taxon>Pterygota</taxon>
        <taxon>Neoptera</taxon>
        <taxon>Endopterygota</taxon>
        <taxon>Diptera</taxon>
        <taxon>Nematocera</taxon>
        <taxon>Culicoidea</taxon>
        <taxon>Culicidae</taxon>
        <taxon>Culicinae</taxon>
        <taxon>Culicini</taxon>
        <taxon>Culex</taxon>
        <taxon>Culex</taxon>
    </lineage>
</organism>
<dbReference type="EMBL" id="HBUE01095727">
    <property type="protein sequence ID" value="CAG6483273.1"/>
    <property type="molecule type" value="Transcribed_RNA"/>
</dbReference>
<dbReference type="PANTHER" id="PTHR11533:SF276">
    <property type="entry name" value="GLUTAMYL AMINOPEPTIDASE"/>
    <property type="match status" value="1"/>
</dbReference>
<dbReference type="Gene3D" id="2.60.40.1910">
    <property type="match status" value="1"/>
</dbReference>
<evidence type="ECO:0000256" key="10">
    <source>
        <dbReference type="ARBA" id="ARBA00022670"/>
    </source>
</evidence>
<feature type="active site" description="Proton acceptor" evidence="23">
    <location>
        <position position="484"/>
    </location>
</feature>
<evidence type="ECO:0000256" key="21">
    <source>
        <dbReference type="ARBA" id="ARBA00023180"/>
    </source>
</evidence>
<evidence type="ECO:0000256" key="13">
    <source>
        <dbReference type="ARBA" id="ARBA00022801"/>
    </source>
</evidence>
<dbReference type="EMBL" id="HBUE01333242">
    <property type="protein sequence ID" value="CAG6594578.1"/>
    <property type="molecule type" value="Transcribed_RNA"/>
</dbReference>
<dbReference type="GO" id="GO:0005886">
    <property type="term" value="C:plasma membrane"/>
    <property type="evidence" value="ECO:0007669"/>
    <property type="project" value="UniProtKB-SubCell"/>
</dbReference>
<dbReference type="SUPFAM" id="SSF55486">
    <property type="entry name" value="Metalloproteases ('zincins'), catalytic domain"/>
    <property type="match status" value="1"/>
</dbReference>
<evidence type="ECO:0000256" key="16">
    <source>
        <dbReference type="ARBA" id="ARBA00022968"/>
    </source>
</evidence>
<evidence type="ECO:0000256" key="6">
    <source>
        <dbReference type="ARBA" id="ARBA00012567"/>
    </source>
</evidence>
<keyword evidence="7 31" id="KW-0031">Aminopeptidase</keyword>
<dbReference type="Gene3D" id="1.25.50.20">
    <property type="match status" value="1"/>
</dbReference>
<dbReference type="InterPro" id="IPR045357">
    <property type="entry name" value="Aminopeptidase_N-like_N"/>
</dbReference>
<dbReference type="Gene3D" id="1.10.390.10">
    <property type="entry name" value="Neutral Protease Domain 2"/>
    <property type="match status" value="1"/>
</dbReference>
<dbReference type="InterPro" id="IPR027268">
    <property type="entry name" value="Peptidase_M4/M1_CTD_sf"/>
</dbReference>
<feature type="transmembrane region" description="Helical" evidence="27">
    <location>
        <begin position="51"/>
        <end position="77"/>
    </location>
</feature>
<dbReference type="FunFam" id="2.60.40.1910:FF:000003">
    <property type="entry name" value="Aminopeptidase"/>
    <property type="match status" value="1"/>
</dbReference>
<dbReference type="EMBL" id="HBUE01333241">
    <property type="protein sequence ID" value="CAG6594577.1"/>
    <property type="molecule type" value="Transcribed_RNA"/>
</dbReference>
<evidence type="ECO:0000256" key="8">
    <source>
        <dbReference type="ARBA" id="ARBA00022475"/>
    </source>
</evidence>
<dbReference type="GO" id="GO:0005615">
    <property type="term" value="C:extracellular space"/>
    <property type="evidence" value="ECO:0007669"/>
    <property type="project" value="TreeGrafter"/>
</dbReference>
<dbReference type="FunFam" id="2.60.40.1730:FF:000012">
    <property type="entry name" value="Aminopeptidase N"/>
    <property type="match status" value="1"/>
</dbReference>
<evidence type="ECO:0000259" key="28">
    <source>
        <dbReference type="Pfam" id="PF01433"/>
    </source>
</evidence>
<keyword evidence="8" id="KW-1003">Cell membrane</keyword>
<keyword evidence="22" id="KW-0449">Lipoprotein</keyword>
<keyword evidence="14 24" id="KW-0862">Zinc</keyword>
<keyword evidence="21" id="KW-0325">Glycoprotein</keyword>
<name>A0A8D8BXT2_CULPI</name>
<dbReference type="PRINTS" id="PR00756">
    <property type="entry name" value="ALADIPTASE"/>
</dbReference>
<dbReference type="Pfam" id="PF17900">
    <property type="entry name" value="Peptidase_M1_N"/>
    <property type="match status" value="1"/>
</dbReference>
<evidence type="ECO:0000256" key="3">
    <source>
        <dbReference type="ARBA" id="ARBA00004609"/>
    </source>
</evidence>
<evidence type="ECO:0000256" key="5">
    <source>
        <dbReference type="ARBA" id="ARBA00011748"/>
    </source>
</evidence>
<dbReference type="EC" id="3.4.11.7" evidence="6"/>
<dbReference type="InterPro" id="IPR034016">
    <property type="entry name" value="M1_APN-typ"/>
</dbReference>
<dbReference type="GO" id="GO:0005737">
    <property type="term" value="C:cytoplasm"/>
    <property type="evidence" value="ECO:0007669"/>
    <property type="project" value="TreeGrafter"/>
</dbReference>
<keyword evidence="9" id="KW-0336">GPI-anchor</keyword>
<dbReference type="GO" id="GO:0008270">
    <property type="term" value="F:zinc ion binding"/>
    <property type="evidence" value="ECO:0007669"/>
    <property type="project" value="InterPro"/>
</dbReference>
<evidence type="ECO:0000256" key="23">
    <source>
        <dbReference type="PIRSR" id="PIRSR634016-1"/>
    </source>
</evidence>
<keyword evidence="16" id="KW-0735">Signal-anchor</keyword>
<dbReference type="GO" id="GO:0070006">
    <property type="term" value="F:metalloaminopeptidase activity"/>
    <property type="evidence" value="ECO:0007669"/>
    <property type="project" value="TreeGrafter"/>
</dbReference>
<keyword evidence="13" id="KW-0378">Hydrolase</keyword>
<keyword evidence="10" id="KW-0645">Protease</keyword>
<dbReference type="AlphaFoldDB" id="A0A8D8BXT2"/>
<dbReference type="Gene3D" id="2.60.40.1730">
    <property type="entry name" value="tricorn interacting facor f3 domain"/>
    <property type="match status" value="1"/>
</dbReference>
<evidence type="ECO:0000256" key="20">
    <source>
        <dbReference type="ARBA" id="ARBA00023157"/>
    </source>
</evidence>
<feature type="binding site" evidence="24">
    <location>
        <position position="506"/>
    </location>
    <ligand>
        <name>Zn(2+)</name>
        <dbReference type="ChEBI" id="CHEBI:29105"/>
        <note>catalytic</note>
    </ligand>
</feature>
<feature type="domain" description="Peptidase M1 membrane alanine aminopeptidase" evidence="28">
    <location>
        <begin position="411"/>
        <end position="632"/>
    </location>
</feature>
<accession>A0A8D8BXT2</accession>
<reference evidence="31" key="1">
    <citation type="submission" date="2021-05" db="EMBL/GenBank/DDBJ databases">
        <authorList>
            <person name="Alioto T."/>
            <person name="Alioto T."/>
            <person name="Gomez Garrido J."/>
        </authorList>
    </citation>
    <scope>NUCLEOTIDE SEQUENCE</scope>
</reference>
<comment type="similarity">
    <text evidence="4">Belongs to the peptidase M1 family.</text>
</comment>
<dbReference type="FunFam" id="1.10.390.10:FF:000016">
    <property type="entry name" value="Glutamyl aminopeptidase"/>
    <property type="match status" value="1"/>
</dbReference>
<evidence type="ECO:0000256" key="4">
    <source>
        <dbReference type="ARBA" id="ARBA00010136"/>
    </source>
</evidence>
<feature type="region of interest" description="Disordered" evidence="26">
    <location>
        <begin position="1"/>
        <end position="30"/>
    </location>
</feature>
<evidence type="ECO:0000259" key="29">
    <source>
        <dbReference type="Pfam" id="PF11838"/>
    </source>
</evidence>
<dbReference type="EMBL" id="HBUE01095729">
    <property type="protein sequence ID" value="CAG6483274.1"/>
    <property type="molecule type" value="Transcribed_RNA"/>
</dbReference>
<dbReference type="InterPro" id="IPR050344">
    <property type="entry name" value="Peptidase_M1_aminopeptidases"/>
</dbReference>
<dbReference type="Pfam" id="PF11838">
    <property type="entry name" value="ERAP1_C"/>
    <property type="match status" value="1"/>
</dbReference>
<sequence>MTVKQQQQPADGMGPSPIRPPSHFSANSRNSMMSSSAASLEAASESKRRSIVILSLIATCTFLFVLCLCLLSALVLVGKNLSAQTSPLLLSSYFSSQQTSAGEVGGAKQKTPKSIDHFNRPALFDEDSQLSPDRAPEDNRTALTLPNSVYSGSSLPGMNVLKMGSKVIEKLTFRLPRHIKPRHYDLLMRPDLDQQTFSGAVGIDVTVSEPTDYFVVHSNLLTIGETVLKRTLPDRSEQAVQIRRAYPYEPHQYWVIETESVEAGEYRISMNFSGSLANRIVGFYSSSYRDKGSNTSRKIATSKFEPTFARQAFPCFDEPQLKATYTISLVHPSSNGYEALSNMDIDTIQPNTPSTGLSTTVFNPSVPMSTYLVVFIVSDFQHQATRIIPKIGNQFDLRVYATPFQLDNVRFARDTAKGVIEHYIDYFQIAYPLPKLDMAAIPDFVSGAMETWGLVTYRETSLLYDAATSSTANKQRVAEVIAHELAHMWFGNLVTMKWWNELWLNEGFASYIEYKGVDSVYPQWGIMEQFALDNLHGVLNLDATIGSHPIVVKVESPNQITEIFDTITYSKGASVIRMLEDFVSEPIFKQGVTAYLDKLKYSNGVSDDLMVELDKLFADATGATVAQVMDTFTKQKGFPVINVVRSGNQFHLRQSRFLADPEAKETEPSQFDYKWYVPLTYIASDSPDTVKRDWFPHTSSVVYVDLPTGTNPWIKFNHKQVGYYRVNYPADVWVQFGDALVANVNTFSTGDRTGLLNDVFALADASMLKYDLALEMTRYLAQEQEYVPWATVASKMKNIRNLIYDYESYDDITTYVRKLVQEAYNVVGWEVPQDTTGENHMRNRLRTTILDLACSFGHEDCLAEAKTRFEGWLNTGAYIHPDLRTVVYYYGVQRSGSVSDWEKVKERFRAENDANEKAKLMSALAAFPDAKVLRRFLEEAWDPTLVREQDHLSCIQNVAANKHGEQVAWDHVRENWNRLVERYTLGERNLGRMIPSITGRFSTRVRLMELEDFFARNPESGAGATARVQAMENISNNMKWLERNQKSVADWLKTAVQTSVRR</sequence>
<feature type="site" description="Transition state stabilizer" evidence="25">
    <location>
        <position position="569"/>
    </location>
</feature>
<keyword evidence="11 27" id="KW-0812">Transmembrane</keyword>
<feature type="domain" description="ERAP1-like C-terminal" evidence="29">
    <location>
        <begin position="713"/>
        <end position="1035"/>
    </location>
</feature>
<dbReference type="FunFam" id="1.25.50.20:FF:000001">
    <property type="entry name" value="Aminopeptidase"/>
    <property type="match status" value="1"/>
</dbReference>
<feature type="domain" description="Aminopeptidase N-like N-terminal" evidence="30">
    <location>
        <begin position="180"/>
        <end position="372"/>
    </location>
</feature>
<comment type="subunit">
    <text evidence="5">Homodimer; disulfide-linked.</text>
</comment>
<evidence type="ECO:0000256" key="14">
    <source>
        <dbReference type="ARBA" id="ARBA00022833"/>
    </source>
</evidence>
<dbReference type="InterPro" id="IPR024571">
    <property type="entry name" value="ERAP1-like_C_dom"/>
</dbReference>
<dbReference type="GO" id="GO:0004230">
    <property type="term" value="F:glutamyl aminopeptidase activity"/>
    <property type="evidence" value="ECO:0007669"/>
    <property type="project" value="UniProtKB-EC"/>
</dbReference>
<evidence type="ECO:0000256" key="17">
    <source>
        <dbReference type="ARBA" id="ARBA00022989"/>
    </source>
</evidence>
<evidence type="ECO:0000256" key="15">
    <source>
        <dbReference type="ARBA" id="ARBA00022837"/>
    </source>
</evidence>
<dbReference type="Pfam" id="PF01433">
    <property type="entry name" value="Peptidase_M1"/>
    <property type="match status" value="1"/>
</dbReference>
<feature type="binding site" evidence="24">
    <location>
        <position position="483"/>
    </location>
    <ligand>
        <name>Zn(2+)</name>
        <dbReference type="ChEBI" id="CHEBI:29105"/>
        <note>catalytic</note>
    </ligand>
</feature>
<evidence type="ECO:0000256" key="7">
    <source>
        <dbReference type="ARBA" id="ARBA00022438"/>
    </source>
</evidence>
<dbReference type="PANTHER" id="PTHR11533">
    <property type="entry name" value="PROTEASE M1 ZINC METALLOPROTEASE"/>
    <property type="match status" value="1"/>
</dbReference>
<evidence type="ECO:0000256" key="12">
    <source>
        <dbReference type="ARBA" id="ARBA00022723"/>
    </source>
</evidence>
<evidence type="ECO:0000259" key="30">
    <source>
        <dbReference type="Pfam" id="PF17900"/>
    </source>
</evidence>
<evidence type="ECO:0000256" key="18">
    <source>
        <dbReference type="ARBA" id="ARBA00023049"/>
    </source>
</evidence>
<keyword evidence="17 27" id="KW-1133">Transmembrane helix</keyword>
<protein>
    <recommendedName>
        <fullName evidence="6">glutamyl aminopeptidase</fullName>
        <ecNumber evidence="6">3.4.11.7</ecNumber>
    </recommendedName>
</protein>
<evidence type="ECO:0000256" key="22">
    <source>
        <dbReference type="ARBA" id="ARBA00023288"/>
    </source>
</evidence>
<dbReference type="GO" id="GO:0006508">
    <property type="term" value="P:proteolysis"/>
    <property type="evidence" value="ECO:0007669"/>
    <property type="project" value="UniProtKB-KW"/>
</dbReference>
<dbReference type="CDD" id="cd09601">
    <property type="entry name" value="M1_APN-Q_like"/>
    <property type="match status" value="1"/>
</dbReference>
<feature type="binding site" evidence="24">
    <location>
        <position position="487"/>
    </location>
    <ligand>
        <name>Zn(2+)</name>
        <dbReference type="ChEBI" id="CHEBI:29105"/>
        <note>catalytic</note>
    </ligand>
</feature>
<comment type="subcellular location">
    <subcellularLocation>
        <location evidence="3">Cell membrane</location>
        <topology evidence="3">Lipid-anchor</topology>
        <topology evidence="3">GPI-anchor</topology>
    </subcellularLocation>
    <subcellularLocation>
        <location evidence="2">Cell membrane</location>
        <topology evidence="2">Single-pass type II membrane protein</topology>
    </subcellularLocation>
</comment>
<dbReference type="EMBL" id="HBUE01226487">
    <property type="protein sequence ID" value="CAG6542470.1"/>
    <property type="molecule type" value="Transcribed_RNA"/>
</dbReference>
<evidence type="ECO:0000313" key="31">
    <source>
        <dbReference type="EMBL" id="CAG6483275.1"/>
    </source>
</evidence>
<keyword evidence="15" id="KW-0106">Calcium</keyword>
<comment type="catalytic activity">
    <reaction evidence="1">
        <text>Release of N-terminal glutamate (and to a lesser extent aspartate) from a peptide.</text>
        <dbReference type="EC" id="3.4.11.7"/>
    </reaction>
</comment>
<comment type="cofactor">
    <cofactor evidence="24">
        <name>Zn(2+)</name>
        <dbReference type="ChEBI" id="CHEBI:29105"/>
    </cofactor>
    <text evidence="24">Binds 1 zinc ion per subunit.</text>
</comment>
<evidence type="ECO:0000256" key="1">
    <source>
        <dbReference type="ARBA" id="ARBA00001703"/>
    </source>
</evidence>
<dbReference type="EMBL" id="HBUE01226488">
    <property type="protein sequence ID" value="CAG6542471.1"/>
    <property type="molecule type" value="Transcribed_RNA"/>
</dbReference>